<proteinExistence type="inferred from homology"/>
<evidence type="ECO:0000313" key="10">
    <source>
        <dbReference type="Proteomes" id="UP001179952"/>
    </source>
</evidence>
<reference evidence="9" key="2">
    <citation type="submission" date="2023-06" db="EMBL/GenBank/DDBJ databases">
        <authorList>
            <person name="Ma L."/>
            <person name="Liu K.-W."/>
            <person name="Li Z."/>
            <person name="Hsiao Y.-Y."/>
            <person name="Qi Y."/>
            <person name="Fu T."/>
            <person name="Tang G."/>
            <person name="Zhang D."/>
            <person name="Sun W.-H."/>
            <person name="Liu D.-K."/>
            <person name="Li Y."/>
            <person name="Chen G.-Z."/>
            <person name="Liu X.-D."/>
            <person name="Liao X.-Y."/>
            <person name="Jiang Y.-T."/>
            <person name="Yu X."/>
            <person name="Hao Y."/>
            <person name="Huang J."/>
            <person name="Zhao X.-W."/>
            <person name="Ke S."/>
            <person name="Chen Y.-Y."/>
            <person name="Wu W.-L."/>
            <person name="Hsu J.-L."/>
            <person name="Lin Y.-F."/>
            <person name="Huang M.-D."/>
            <person name="Li C.-Y."/>
            <person name="Huang L."/>
            <person name="Wang Z.-W."/>
            <person name="Zhao X."/>
            <person name="Zhong W.-Y."/>
            <person name="Peng D.-H."/>
            <person name="Ahmad S."/>
            <person name="Lan S."/>
            <person name="Zhang J.-S."/>
            <person name="Tsai W.-C."/>
            <person name="Van De Peer Y."/>
            <person name="Liu Z.-J."/>
        </authorList>
    </citation>
    <scope>NUCLEOTIDE SEQUENCE</scope>
    <source>
        <strain evidence="9">SCP</strain>
        <tissue evidence="9">Leaves</tissue>
    </source>
</reference>
<keyword evidence="6 7" id="KW-0472">Membrane</keyword>
<dbReference type="InterPro" id="IPR030182">
    <property type="entry name" value="PUP_plant"/>
</dbReference>
<keyword evidence="3 7" id="KW-0813">Transport</keyword>
<accession>A0AAV9B042</accession>
<comment type="similarity">
    <text evidence="2 7">Belongs to the purine permeases (TC 2.A.7.14) family.</text>
</comment>
<keyword evidence="5 7" id="KW-1133">Transmembrane helix</keyword>
<feature type="transmembrane region" description="Helical" evidence="7">
    <location>
        <begin position="48"/>
        <end position="69"/>
    </location>
</feature>
<feature type="transmembrane region" description="Helical" evidence="7">
    <location>
        <begin position="81"/>
        <end position="99"/>
    </location>
</feature>
<keyword evidence="4 7" id="KW-0812">Transmembrane</keyword>
<evidence type="ECO:0000256" key="1">
    <source>
        <dbReference type="ARBA" id="ARBA00004141"/>
    </source>
</evidence>
<sequence>MENKNLLPWPHQSSTLNQTQTTATINPTQDPQDPTPPTTTQWFHHPHYFILISNYLSLFIGSISSTLLTRLYFVHGGSNRWLSTMVQSAGFPLLLPLLLHLSRVQNSRPFSSFTRRHLLVSAAIGLMMGINNFLISWGISYLSVSTSSLLLSTQLVFNLGLSVLLVKQKLSFTNMNSVVLITLSSVLLAVGSSKDRPPGVTHQQYWLGFLSILGSAFLFALYLPLVEMAYKRVTRYKMVVEMQFVMEAVATVFAMVGMAAAAAVDGGGGVGGVVKEGREGFDMGVVKYGLVVGMSVVTWQMCFMGTAGLVYMTTSLSGGICTTALLPMNVVGGVVSFGDAFGGVKAVSTVLCVWGFGSYLYGEYCRMRKEREREGREKEMVGVVDSGGDDGVISECV</sequence>
<dbReference type="Pfam" id="PF16913">
    <property type="entry name" value="PUNUT"/>
    <property type="match status" value="1"/>
</dbReference>
<dbReference type="InterPro" id="IPR037185">
    <property type="entry name" value="EmrE-like"/>
</dbReference>
<feature type="transmembrane region" description="Helical" evidence="7">
    <location>
        <begin position="205"/>
        <end position="223"/>
    </location>
</feature>
<evidence type="ECO:0000313" key="9">
    <source>
        <dbReference type="EMBL" id="KAK1269392.1"/>
    </source>
</evidence>
<feature type="transmembrane region" description="Helical" evidence="7">
    <location>
        <begin position="340"/>
        <end position="361"/>
    </location>
</feature>
<dbReference type="GO" id="GO:0005345">
    <property type="term" value="F:purine nucleobase transmembrane transporter activity"/>
    <property type="evidence" value="ECO:0007669"/>
    <property type="project" value="UniProtKB-UniRule"/>
</dbReference>
<organism evidence="9 10">
    <name type="scientific">Acorus gramineus</name>
    <name type="common">Dwarf sweet flag</name>
    <dbReference type="NCBI Taxonomy" id="55184"/>
    <lineage>
        <taxon>Eukaryota</taxon>
        <taxon>Viridiplantae</taxon>
        <taxon>Streptophyta</taxon>
        <taxon>Embryophyta</taxon>
        <taxon>Tracheophyta</taxon>
        <taxon>Spermatophyta</taxon>
        <taxon>Magnoliopsida</taxon>
        <taxon>Liliopsida</taxon>
        <taxon>Acoraceae</taxon>
        <taxon>Acorus</taxon>
    </lineage>
</organism>
<feature type="region of interest" description="Disordered" evidence="8">
    <location>
        <begin position="1"/>
        <end position="38"/>
    </location>
</feature>
<comment type="subcellular location">
    <subcellularLocation>
        <location evidence="1 7">Membrane</location>
        <topology evidence="1 7">Multi-pass membrane protein</topology>
    </subcellularLocation>
</comment>
<evidence type="ECO:0000256" key="2">
    <source>
        <dbReference type="ARBA" id="ARBA00006213"/>
    </source>
</evidence>
<evidence type="ECO:0000256" key="3">
    <source>
        <dbReference type="ARBA" id="ARBA00022448"/>
    </source>
</evidence>
<feature type="transmembrane region" description="Helical" evidence="7">
    <location>
        <begin position="244"/>
        <end position="264"/>
    </location>
</feature>
<dbReference type="PANTHER" id="PTHR31376:SF3">
    <property type="entry name" value="PURINE PERMEASE 4-RELATED"/>
    <property type="match status" value="1"/>
</dbReference>
<dbReference type="AlphaFoldDB" id="A0AAV9B042"/>
<dbReference type="Proteomes" id="UP001179952">
    <property type="component" value="Unassembled WGS sequence"/>
</dbReference>
<evidence type="ECO:0000256" key="7">
    <source>
        <dbReference type="RuleBase" id="RU368015"/>
    </source>
</evidence>
<evidence type="ECO:0000256" key="8">
    <source>
        <dbReference type="SAM" id="MobiDB-lite"/>
    </source>
</evidence>
<dbReference type="GO" id="GO:0016020">
    <property type="term" value="C:membrane"/>
    <property type="evidence" value="ECO:0007669"/>
    <property type="project" value="UniProtKB-SubCell"/>
</dbReference>
<feature type="transmembrane region" description="Helical" evidence="7">
    <location>
        <begin position="119"/>
        <end position="142"/>
    </location>
</feature>
<reference evidence="9" key="1">
    <citation type="journal article" date="2023" name="Nat. Commun.">
        <title>Diploid and tetraploid genomes of Acorus and the evolution of monocots.</title>
        <authorList>
            <person name="Ma L."/>
            <person name="Liu K.W."/>
            <person name="Li Z."/>
            <person name="Hsiao Y.Y."/>
            <person name="Qi Y."/>
            <person name="Fu T."/>
            <person name="Tang G.D."/>
            <person name="Zhang D."/>
            <person name="Sun W.H."/>
            <person name="Liu D.K."/>
            <person name="Li Y."/>
            <person name="Chen G.Z."/>
            <person name="Liu X.D."/>
            <person name="Liao X.Y."/>
            <person name="Jiang Y.T."/>
            <person name="Yu X."/>
            <person name="Hao Y."/>
            <person name="Huang J."/>
            <person name="Zhao X.W."/>
            <person name="Ke S."/>
            <person name="Chen Y.Y."/>
            <person name="Wu W.L."/>
            <person name="Hsu J.L."/>
            <person name="Lin Y.F."/>
            <person name="Huang M.D."/>
            <person name="Li C.Y."/>
            <person name="Huang L."/>
            <person name="Wang Z.W."/>
            <person name="Zhao X."/>
            <person name="Zhong W.Y."/>
            <person name="Peng D.H."/>
            <person name="Ahmad S."/>
            <person name="Lan S."/>
            <person name="Zhang J.S."/>
            <person name="Tsai W.C."/>
            <person name="Van de Peer Y."/>
            <person name="Liu Z.J."/>
        </authorList>
    </citation>
    <scope>NUCLEOTIDE SEQUENCE</scope>
    <source>
        <strain evidence="9">SCP</strain>
    </source>
</reference>
<protein>
    <recommendedName>
        <fullName evidence="7">Probable purine permease</fullName>
    </recommendedName>
</protein>
<name>A0AAV9B042_ACOGR</name>
<keyword evidence="10" id="KW-1185">Reference proteome</keyword>
<dbReference type="SUPFAM" id="SSF103481">
    <property type="entry name" value="Multidrug resistance efflux transporter EmrE"/>
    <property type="match status" value="1"/>
</dbReference>
<feature type="transmembrane region" description="Helical" evidence="7">
    <location>
        <begin position="309"/>
        <end position="328"/>
    </location>
</feature>
<gene>
    <name evidence="9" type="ORF">QJS04_geneDACA017086</name>
</gene>
<feature type="compositionally biased region" description="Polar residues" evidence="8">
    <location>
        <begin position="11"/>
        <end position="26"/>
    </location>
</feature>
<feature type="transmembrane region" description="Helical" evidence="7">
    <location>
        <begin position="148"/>
        <end position="166"/>
    </location>
</feature>
<dbReference type="EMBL" id="JAUJYN010000006">
    <property type="protein sequence ID" value="KAK1269392.1"/>
    <property type="molecule type" value="Genomic_DNA"/>
</dbReference>
<dbReference type="PANTHER" id="PTHR31376">
    <property type="entry name" value="OS09G0467300 PROTEIN-RELATED"/>
    <property type="match status" value="1"/>
</dbReference>
<evidence type="ECO:0000256" key="4">
    <source>
        <dbReference type="ARBA" id="ARBA00022692"/>
    </source>
</evidence>
<dbReference type="GO" id="GO:0015211">
    <property type="term" value="F:purine nucleoside transmembrane transporter activity"/>
    <property type="evidence" value="ECO:0007669"/>
    <property type="project" value="UniProtKB-UniRule"/>
</dbReference>
<feature type="transmembrane region" description="Helical" evidence="7">
    <location>
        <begin position="173"/>
        <end position="193"/>
    </location>
</feature>
<evidence type="ECO:0000256" key="6">
    <source>
        <dbReference type="ARBA" id="ARBA00023136"/>
    </source>
</evidence>
<feature type="transmembrane region" description="Helical" evidence="7">
    <location>
        <begin position="284"/>
        <end position="302"/>
    </location>
</feature>
<evidence type="ECO:0000256" key="5">
    <source>
        <dbReference type="ARBA" id="ARBA00022989"/>
    </source>
</evidence>
<comment type="caution">
    <text evidence="9">The sequence shown here is derived from an EMBL/GenBank/DDBJ whole genome shotgun (WGS) entry which is preliminary data.</text>
</comment>